<comment type="caution">
    <text evidence="2">The sequence shown here is derived from an EMBL/GenBank/DDBJ whole genome shotgun (WGS) entry which is preliminary data.</text>
</comment>
<proteinExistence type="predicted"/>
<dbReference type="OrthoDB" id="53812at2"/>
<dbReference type="EMBL" id="LSGP01000013">
    <property type="protein sequence ID" value="KYZ77188.1"/>
    <property type="molecule type" value="Genomic_DNA"/>
</dbReference>
<dbReference type="Pfam" id="PF05239">
    <property type="entry name" value="PRC"/>
    <property type="match status" value="1"/>
</dbReference>
<keyword evidence="3" id="KW-1185">Reference proteome</keyword>
<dbReference type="InterPro" id="IPR027275">
    <property type="entry name" value="PRC-brl_dom"/>
</dbReference>
<feature type="domain" description="PRC-barrel" evidence="1">
    <location>
        <begin position="6"/>
        <end position="71"/>
    </location>
</feature>
<dbReference type="AlphaFoldDB" id="A0A154BUK6"/>
<dbReference type="RefSeq" id="WP_066239061.1">
    <property type="nucleotide sequence ID" value="NZ_LSGP01000013.1"/>
</dbReference>
<organism evidence="2 3">
    <name type="scientific">Anaerosporomusa subterranea</name>
    <dbReference type="NCBI Taxonomy" id="1794912"/>
    <lineage>
        <taxon>Bacteria</taxon>
        <taxon>Bacillati</taxon>
        <taxon>Bacillota</taxon>
        <taxon>Negativicutes</taxon>
        <taxon>Acetonemataceae</taxon>
        <taxon>Anaerosporomusa</taxon>
    </lineage>
</organism>
<evidence type="ECO:0000313" key="3">
    <source>
        <dbReference type="Proteomes" id="UP000076268"/>
    </source>
</evidence>
<reference evidence="2 3" key="1">
    <citation type="submission" date="2016-02" db="EMBL/GenBank/DDBJ databases">
        <title>Anaerosporomusa subterraneum gen. nov., sp. nov., a spore-forming obligate anaerobe isolated from saprolite.</title>
        <authorList>
            <person name="Choi J.K."/>
            <person name="Shah M."/>
            <person name="Yee N."/>
        </authorList>
    </citation>
    <scope>NUCLEOTIDE SEQUENCE [LARGE SCALE GENOMIC DNA]</scope>
    <source>
        <strain evidence="2 3">RU4</strain>
    </source>
</reference>
<name>A0A154BUK6_ANASB</name>
<evidence type="ECO:0000259" key="1">
    <source>
        <dbReference type="Pfam" id="PF05239"/>
    </source>
</evidence>
<dbReference type="STRING" id="1794912.AXX12_03380"/>
<dbReference type="InterPro" id="IPR011033">
    <property type="entry name" value="PRC_barrel-like_sf"/>
</dbReference>
<gene>
    <name evidence="2" type="ORF">AXX12_03380</name>
</gene>
<accession>A0A154BUK6</accession>
<dbReference type="Proteomes" id="UP000076268">
    <property type="component" value="Unassembled WGS sequence"/>
</dbReference>
<dbReference type="SUPFAM" id="SSF50346">
    <property type="entry name" value="PRC-barrel domain"/>
    <property type="match status" value="2"/>
</dbReference>
<evidence type="ECO:0000313" key="2">
    <source>
        <dbReference type="EMBL" id="KYZ77188.1"/>
    </source>
</evidence>
<sequence length="158" mass="16552">MMKKNAEILGLKVISITEGKELGVVKELVINPAGGTVAALVVDDGKWFYGAKVLPFMAIVGIGEYAVMVENSDNLASVAASPDIVSLLNVGVKVIGAKVLTKSGRIQGKIIEYTVDDAGKITACELELANGRGSAQLSSEYILTFGKDVIIVAEQDLA</sequence>
<dbReference type="Gene3D" id="2.30.30.240">
    <property type="entry name" value="PRC-barrel domain"/>
    <property type="match status" value="1"/>
</dbReference>
<protein>
    <recommendedName>
        <fullName evidence="1">PRC-barrel domain-containing protein</fullName>
    </recommendedName>
</protein>